<dbReference type="SMART" id="SM00184">
    <property type="entry name" value="RING"/>
    <property type="match status" value="1"/>
</dbReference>
<dbReference type="Proteomes" id="UP001472677">
    <property type="component" value="Unassembled WGS sequence"/>
</dbReference>
<protein>
    <submittedName>
        <fullName evidence="1">Uncharacterized protein</fullName>
    </submittedName>
</protein>
<accession>A0ABR2A437</accession>
<dbReference type="PROSITE" id="PS50089">
    <property type="entry name" value="ZF_RING_2"/>
    <property type="match status" value="1"/>
</dbReference>
<keyword evidence="2" id="KW-1185">Reference proteome</keyword>
<name>A0ABR2A437_9ROSI</name>
<organism evidence="1 2">
    <name type="scientific">Hibiscus sabdariffa</name>
    <name type="common">roselle</name>
    <dbReference type="NCBI Taxonomy" id="183260"/>
    <lineage>
        <taxon>Eukaryota</taxon>
        <taxon>Viridiplantae</taxon>
        <taxon>Streptophyta</taxon>
        <taxon>Embryophyta</taxon>
        <taxon>Tracheophyta</taxon>
        <taxon>Spermatophyta</taxon>
        <taxon>Magnoliopsida</taxon>
        <taxon>eudicotyledons</taxon>
        <taxon>Gunneridae</taxon>
        <taxon>Pentapetalae</taxon>
        <taxon>rosids</taxon>
        <taxon>malvids</taxon>
        <taxon>Malvales</taxon>
        <taxon>Malvaceae</taxon>
        <taxon>Malvoideae</taxon>
        <taxon>Hibiscus</taxon>
    </lineage>
</organism>
<dbReference type="PANTHER" id="PTHR46905">
    <property type="entry name" value="RING-H2 FINGER PROTEIN ATL78"/>
    <property type="match status" value="1"/>
</dbReference>
<proteinExistence type="predicted"/>
<dbReference type="InterPro" id="IPR013083">
    <property type="entry name" value="Znf_RING/FYVE/PHD"/>
</dbReference>
<reference evidence="1 2" key="1">
    <citation type="journal article" date="2024" name="G3 (Bethesda)">
        <title>Genome assembly of Hibiscus sabdariffa L. provides insights into metabolisms of medicinal natural products.</title>
        <authorList>
            <person name="Kim T."/>
        </authorList>
    </citation>
    <scope>NUCLEOTIDE SEQUENCE [LARGE SCALE GENOMIC DNA]</scope>
    <source>
        <strain evidence="1">TK-2024</strain>
        <tissue evidence="1">Old leaves</tissue>
    </source>
</reference>
<dbReference type="PANTHER" id="PTHR46905:SF21">
    <property type="entry name" value="RING-TYPE E3 UBIQUITIN TRANSFERASE"/>
    <property type="match status" value="1"/>
</dbReference>
<dbReference type="InterPro" id="IPR001841">
    <property type="entry name" value="Znf_RING"/>
</dbReference>
<comment type="caution">
    <text evidence="1">The sequence shown here is derived from an EMBL/GenBank/DDBJ whole genome shotgun (WGS) entry which is preliminary data.</text>
</comment>
<evidence type="ECO:0000313" key="2">
    <source>
        <dbReference type="Proteomes" id="UP001472677"/>
    </source>
</evidence>
<dbReference type="Pfam" id="PF13639">
    <property type="entry name" value="zf-RING_2"/>
    <property type="match status" value="1"/>
</dbReference>
<gene>
    <name evidence="1" type="ORF">V6N12_060889</name>
</gene>
<dbReference type="CDD" id="cd16461">
    <property type="entry name" value="RING-H2_EL5-like"/>
    <property type="match status" value="1"/>
</dbReference>
<dbReference type="InterPro" id="IPR044602">
    <property type="entry name" value="ATL10/ATL72-79-like"/>
</dbReference>
<dbReference type="EMBL" id="JBBPBM010001056">
    <property type="protein sequence ID" value="KAK8487809.1"/>
    <property type="molecule type" value="Genomic_DNA"/>
</dbReference>
<dbReference type="SUPFAM" id="SSF57850">
    <property type="entry name" value="RING/U-box"/>
    <property type="match status" value="1"/>
</dbReference>
<evidence type="ECO:0000313" key="1">
    <source>
        <dbReference type="EMBL" id="KAK8487809.1"/>
    </source>
</evidence>
<dbReference type="SMART" id="SM01197">
    <property type="entry name" value="FANCL_C"/>
    <property type="match status" value="1"/>
</dbReference>
<dbReference type="Gene3D" id="3.30.40.10">
    <property type="entry name" value="Zinc/RING finger domain, C3HC4 (zinc finger)"/>
    <property type="match status" value="1"/>
</dbReference>
<sequence length="184" mass="20002">MLPSTVNMNYRRLLETEVNLAMAPASGNKTHDDSDISEMNFDANHLVIMVALLCAVMCALGLNAMVRCVLSCSRGESPELVATRLAKTGLKEPDLQQIPVVVYGTGASFTSTDCPICLGEFLDGEKVRVLPKCNHGFHVRCIDKWLLSHSSCPNCRHSLLQHKTTNPRPPTDNGNAVVLVQEGG</sequence>